<evidence type="ECO:0000313" key="3">
    <source>
        <dbReference type="Proteomes" id="UP001141806"/>
    </source>
</evidence>
<evidence type="ECO:0000313" key="2">
    <source>
        <dbReference type="EMBL" id="KAJ4965769.1"/>
    </source>
</evidence>
<proteinExistence type="predicted"/>
<comment type="caution">
    <text evidence="2">The sequence shown here is derived from an EMBL/GenBank/DDBJ whole genome shotgun (WGS) entry which is preliminary data.</text>
</comment>
<protein>
    <submittedName>
        <fullName evidence="2">Uncharacterized protein</fullName>
    </submittedName>
</protein>
<name>A0A9Q0K8C7_9MAGN</name>
<feature type="region of interest" description="Disordered" evidence="1">
    <location>
        <begin position="86"/>
        <end position="113"/>
    </location>
</feature>
<reference evidence="2" key="1">
    <citation type="journal article" date="2023" name="Plant J.">
        <title>The genome of the king protea, Protea cynaroides.</title>
        <authorList>
            <person name="Chang J."/>
            <person name="Duong T.A."/>
            <person name="Schoeman C."/>
            <person name="Ma X."/>
            <person name="Roodt D."/>
            <person name="Barker N."/>
            <person name="Li Z."/>
            <person name="Van de Peer Y."/>
            <person name="Mizrachi E."/>
        </authorList>
    </citation>
    <scope>NUCLEOTIDE SEQUENCE</scope>
    <source>
        <tissue evidence="2">Young leaves</tissue>
    </source>
</reference>
<sequence length="113" mass="13306">MGLQYPLRIHPSEQNLIHSNRRKLKPLIPSLTHPRLQKHQYRTAIHFVISKDSNIDLQVLNRKNETSSPNFTTQNQPLRRVAITIPNQEQTKQSVRYLRNSGMNKTEKRDRTV</sequence>
<evidence type="ECO:0000256" key="1">
    <source>
        <dbReference type="SAM" id="MobiDB-lite"/>
    </source>
</evidence>
<dbReference type="EMBL" id="JAMYWD010000007">
    <property type="protein sequence ID" value="KAJ4965769.1"/>
    <property type="molecule type" value="Genomic_DNA"/>
</dbReference>
<organism evidence="2 3">
    <name type="scientific">Protea cynaroides</name>
    <dbReference type="NCBI Taxonomy" id="273540"/>
    <lineage>
        <taxon>Eukaryota</taxon>
        <taxon>Viridiplantae</taxon>
        <taxon>Streptophyta</taxon>
        <taxon>Embryophyta</taxon>
        <taxon>Tracheophyta</taxon>
        <taxon>Spermatophyta</taxon>
        <taxon>Magnoliopsida</taxon>
        <taxon>Proteales</taxon>
        <taxon>Proteaceae</taxon>
        <taxon>Protea</taxon>
    </lineage>
</organism>
<dbReference type="Proteomes" id="UP001141806">
    <property type="component" value="Unassembled WGS sequence"/>
</dbReference>
<keyword evidence="3" id="KW-1185">Reference proteome</keyword>
<dbReference type="AlphaFoldDB" id="A0A9Q0K8C7"/>
<accession>A0A9Q0K8C7</accession>
<gene>
    <name evidence="2" type="ORF">NE237_017618</name>
</gene>